<dbReference type="HOGENOM" id="CLU_134846_1_0_9"/>
<evidence type="ECO:0000313" key="3">
    <source>
        <dbReference type="Proteomes" id="UP000003011"/>
    </source>
</evidence>
<evidence type="ECO:0000313" key="2">
    <source>
        <dbReference type="EMBL" id="EHI55357.1"/>
    </source>
</evidence>
<keyword evidence="1" id="KW-1133">Transmembrane helix</keyword>
<organism evidence="2 3">
    <name type="scientific">Johnsonella ignava ATCC 51276</name>
    <dbReference type="NCBI Taxonomy" id="679200"/>
    <lineage>
        <taxon>Bacteria</taxon>
        <taxon>Bacillati</taxon>
        <taxon>Bacillota</taxon>
        <taxon>Clostridia</taxon>
        <taxon>Lachnospirales</taxon>
        <taxon>Lachnospiraceae</taxon>
        <taxon>Johnsonella</taxon>
    </lineage>
</organism>
<evidence type="ECO:0008006" key="4">
    <source>
        <dbReference type="Google" id="ProtNLM"/>
    </source>
</evidence>
<gene>
    <name evidence="2" type="ORF">HMPREF9333_01493</name>
</gene>
<comment type="caution">
    <text evidence="2">The sequence shown here is derived from an EMBL/GenBank/DDBJ whole genome shotgun (WGS) entry which is preliminary data.</text>
</comment>
<feature type="transmembrane region" description="Helical" evidence="1">
    <location>
        <begin position="79"/>
        <end position="97"/>
    </location>
</feature>
<keyword evidence="1" id="KW-0812">Transmembrane</keyword>
<protein>
    <recommendedName>
        <fullName evidence="4">DUF4418 domain-containing protein</fullName>
    </recommendedName>
</protein>
<name>G5GIV3_9FIRM</name>
<dbReference type="Pfam" id="PF14387">
    <property type="entry name" value="DUF4418"/>
    <property type="match status" value="1"/>
</dbReference>
<dbReference type="RefSeq" id="WP_005541171.1">
    <property type="nucleotide sequence ID" value="NZ_JH378833.1"/>
</dbReference>
<dbReference type="EMBL" id="ACZL01000023">
    <property type="protein sequence ID" value="EHI55357.1"/>
    <property type="molecule type" value="Genomic_DNA"/>
</dbReference>
<proteinExistence type="predicted"/>
<evidence type="ECO:0000256" key="1">
    <source>
        <dbReference type="SAM" id="Phobius"/>
    </source>
</evidence>
<dbReference type="Proteomes" id="UP000003011">
    <property type="component" value="Unassembled WGS sequence"/>
</dbReference>
<sequence length="155" mass="16401">MSSTGENKKPINLIFGIVFLVLGVILFLIPGKIAPVCMPMQDGGFMKCHWMGESVKAIGAVIAVYGAVFILFRKSAAATGIALSNIALGVLAFLMPVNIIGTCKMPSMHCNLHTKPAIFLVAGLYIIVSLICVFVNAGGLKQEKSVSSGNTEESR</sequence>
<feature type="transmembrane region" description="Helical" evidence="1">
    <location>
        <begin position="117"/>
        <end position="137"/>
    </location>
</feature>
<accession>G5GIV3</accession>
<feature type="transmembrane region" description="Helical" evidence="1">
    <location>
        <begin position="54"/>
        <end position="72"/>
    </location>
</feature>
<dbReference type="OrthoDB" id="3239888at2"/>
<dbReference type="AlphaFoldDB" id="G5GIV3"/>
<keyword evidence="1" id="KW-0472">Membrane</keyword>
<keyword evidence="3" id="KW-1185">Reference proteome</keyword>
<dbReference type="InterPro" id="IPR025531">
    <property type="entry name" value="DUF4418"/>
</dbReference>
<dbReference type="eggNOG" id="ENOG5032SAC">
    <property type="taxonomic scope" value="Bacteria"/>
</dbReference>
<reference evidence="2 3" key="1">
    <citation type="submission" date="2011-08" db="EMBL/GenBank/DDBJ databases">
        <title>The Genome Sequence of Johnsonella ignava ATCC 51276.</title>
        <authorList>
            <consortium name="The Broad Institute Genome Sequencing Platform"/>
            <person name="Earl A."/>
            <person name="Ward D."/>
            <person name="Feldgarden M."/>
            <person name="Gevers D."/>
            <person name="Izard J."/>
            <person name="Blanton J.M."/>
            <person name="Baranova O.V."/>
            <person name="Dewhirst F.E."/>
            <person name="Young S.K."/>
            <person name="Zeng Q."/>
            <person name="Gargeya S."/>
            <person name="Fitzgerald M."/>
            <person name="Haas B."/>
            <person name="Abouelleil A."/>
            <person name="Alvarado L."/>
            <person name="Arachchi H.M."/>
            <person name="Berlin A."/>
            <person name="Brown A."/>
            <person name="Chapman S.B."/>
            <person name="Chen Z."/>
            <person name="Dunbar C."/>
            <person name="Freedman E."/>
            <person name="Gearin G."/>
            <person name="Gellesch M."/>
            <person name="Goldberg J."/>
            <person name="Griggs A."/>
            <person name="Gujja S."/>
            <person name="Heiman D."/>
            <person name="Howarth C."/>
            <person name="Larson L."/>
            <person name="Lui A."/>
            <person name="MacDonald P.J.P."/>
            <person name="Montmayeur A."/>
            <person name="Murphy C."/>
            <person name="Neiman D."/>
            <person name="Pearson M."/>
            <person name="Priest M."/>
            <person name="Roberts A."/>
            <person name="Saif S."/>
            <person name="Shea T."/>
            <person name="Shenoy N."/>
            <person name="Sisk P."/>
            <person name="Stolte C."/>
            <person name="Sykes S."/>
            <person name="Wortman J."/>
            <person name="Nusbaum C."/>
            <person name="Birren B."/>
        </authorList>
    </citation>
    <scope>NUCLEOTIDE SEQUENCE [LARGE SCALE GENOMIC DNA]</scope>
    <source>
        <strain evidence="2 3">ATCC 51276</strain>
    </source>
</reference>
<dbReference type="STRING" id="679200.HMPREF9333_01493"/>
<feature type="transmembrane region" description="Helical" evidence="1">
    <location>
        <begin position="12"/>
        <end position="34"/>
    </location>
</feature>